<keyword evidence="1" id="KW-0732">Signal</keyword>
<proteinExistence type="predicted"/>
<protein>
    <recommendedName>
        <fullName evidence="4">Lipoprotein</fullName>
    </recommendedName>
</protein>
<dbReference type="Proteomes" id="UP000032726">
    <property type="component" value="Chromosome"/>
</dbReference>
<feature type="chain" id="PRO_5002300436" description="Lipoprotein" evidence="1">
    <location>
        <begin position="26"/>
        <end position="169"/>
    </location>
</feature>
<keyword evidence="3" id="KW-1185">Reference proteome</keyword>
<reference evidence="2 3" key="1">
    <citation type="submission" date="2015-03" db="EMBL/GenBank/DDBJ databases">
        <title>Complete genome sequence of Muricauda lutaonensis CC-HSB-11T, isolated from a coastal hot spring.</title>
        <authorList>
            <person name="Kim K.M."/>
        </authorList>
    </citation>
    <scope>NUCLEOTIDE SEQUENCE [LARGE SCALE GENOMIC DNA]</scope>
    <source>
        <strain evidence="2 3">CC-HSB-11</strain>
    </source>
</reference>
<dbReference type="RefSeq" id="WP_045801811.1">
    <property type="nucleotide sequence ID" value="NZ_CP011071.1"/>
</dbReference>
<feature type="signal peptide" evidence="1">
    <location>
        <begin position="1"/>
        <end position="25"/>
    </location>
</feature>
<sequence>MKTRTNFSRTLFWVLPILAMGVACSKDDDNETMATWQMEVDQVLAATAKYADVSVAINEGFFDASGFVPNMGHHYVLPARMDGTFELEKPEIILYAPDANGNMEFVAVEYAVPIEDLDNPGLPPEGFTGDLDEWEVNPHLSQWQLHVWLVKENPDGIFAPHNPAIGDGN</sequence>
<gene>
    <name evidence="2" type="ORF">VC82_1502</name>
</gene>
<organism evidence="2 3">
    <name type="scientific">Flagellimonas lutaonensis</name>
    <dbReference type="NCBI Taxonomy" id="516051"/>
    <lineage>
        <taxon>Bacteria</taxon>
        <taxon>Pseudomonadati</taxon>
        <taxon>Bacteroidota</taxon>
        <taxon>Flavobacteriia</taxon>
        <taxon>Flavobacteriales</taxon>
        <taxon>Flavobacteriaceae</taxon>
        <taxon>Flagellimonas</taxon>
    </lineage>
</organism>
<evidence type="ECO:0008006" key="4">
    <source>
        <dbReference type="Google" id="ProtNLM"/>
    </source>
</evidence>
<dbReference type="STRING" id="516051.VC82_1502"/>
<dbReference type="HOGENOM" id="CLU_119080_0_0_10"/>
<evidence type="ECO:0000256" key="1">
    <source>
        <dbReference type="SAM" id="SignalP"/>
    </source>
</evidence>
<name>A0A0D5YTD0_9FLAO</name>
<dbReference type="PROSITE" id="PS51257">
    <property type="entry name" value="PROKAR_LIPOPROTEIN"/>
    <property type="match status" value="1"/>
</dbReference>
<dbReference type="AlphaFoldDB" id="A0A0D5YTD0"/>
<accession>A0A0D5YTD0</accession>
<dbReference type="KEGG" id="mlt:VC82_1502"/>
<evidence type="ECO:0000313" key="3">
    <source>
        <dbReference type="Proteomes" id="UP000032726"/>
    </source>
</evidence>
<dbReference type="EMBL" id="CP011071">
    <property type="protein sequence ID" value="AKA35123.1"/>
    <property type="molecule type" value="Genomic_DNA"/>
</dbReference>
<evidence type="ECO:0000313" key="2">
    <source>
        <dbReference type="EMBL" id="AKA35123.1"/>
    </source>
</evidence>